<dbReference type="EMBL" id="HBUE01158394">
    <property type="protein sequence ID" value="CAG6508980.1"/>
    <property type="molecule type" value="Transcribed_RNA"/>
</dbReference>
<sequence>MASIFSFSFTSDMTNGRVSHTLSAVTDSANDRLMDVNFASSALRCCTSSLSGPSVLASTCSIWVLFSASCCCSRALSSSSLASLACVAVRHSRTGWVVFSSSLMVCFSWFTRCLVPCSRWARDSLKVAIFSIRAVSWSEARKQMAASAHTIWSQLLYSDSVIGRSISSEINYFLLG</sequence>
<reference evidence="1" key="1">
    <citation type="submission" date="2021-05" db="EMBL/GenBank/DDBJ databases">
        <authorList>
            <person name="Alioto T."/>
            <person name="Alioto T."/>
            <person name="Gomez Garrido J."/>
        </authorList>
    </citation>
    <scope>NUCLEOTIDE SEQUENCE</scope>
</reference>
<accession>A0A8D8GIP8</accession>
<organism evidence="1">
    <name type="scientific">Culex pipiens</name>
    <name type="common">House mosquito</name>
    <dbReference type="NCBI Taxonomy" id="7175"/>
    <lineage>
        <taxon>Eukaryota</taxon>
        <taxon>Metazoa</taxon>
        <taxon>Ecdysozoa</taxon>
        <taxon>Arthropoda</taxon>
        <taxon>Hexapoda</taxon>
        <taxon>Insecta</taxon>
        <taxon>Pterygota</taxon>
        <taxon>Neoptera</taxon>
        <taxon>Endopterygota</taxon>
        <taxon>Diptera</taxon>
        <taxon>Nematocera</taxon>
        <taxon>Culicoidea</taxon>
        <taxon>Culicidae</taxon>
        <taxon>Culicinae</taxon>
        <taxon>Culicini</taxon>
        <taxon>Culex</taxon>
        <taxon>Culex</taxon>
    </lineage>
</organism>
<proteinExistence type="predicted"/>
<protein>
    <submittedName>
        <fullName evidence="1">(northern house mosquito) hypothetical protein</fullName>
    </submittedName>
</protein>
<name>A0A8D8GIP8_CULPI</name>
<evidence type="ECO:0000313" key="1">
    <source>
        <dbReference type="EMBL" id="CAG6508980.1"/>
    </source>
</evidence>
<dbReference type="AlphaFoldDB" id="A0A8D8GIP8"/>
<dbReference type="EMBL" id="HBUE01263526">
    <property type="protein sequence ID" value="CAG6560338.1"/>
    <property type="molecule type" value="Transcribed_RNA"/>
</dbReference>